<evidence type="ECO:0000256" key="5">
    <source>
        <dbReference type="ARBA" id="ARBA00023136"/>
    </source>
</evidence>
<feature type="transmembrane region" description="Helical" evidence="6">
    <location>
        <begin position="7"/>
        <end position="34"/>
    </location>
</feature>
<name>A0A7V2ATP1_UNCEI</name>
<feature type="transmembrane region" description="Helical" evidence="6">
    <location>
        <begin position="66"/>
        <end position="84"/>
    </location>
</feature>
<keyword evidence="3 6" id="KW-0812">Transmembrane</keyword>
<proteinExistence type="inferred from homology"/>
<gene>
    <name evidence="7" type="ORF">ENO08_01210</name>
</gene>
<evidence type="ECO:0000313" key="7">
    <source>
        <dbReference type="EMBL" id="HER43062.1"/>
    </source>
</evidence>
<evidence type="ECO:0000256" key="2">
    <source>
        <dbReference type="ARBA" id="ARBA00009773"/>
    </source>
</evidence>
<keyword evidence="4 6" id="KW-1133">Transmembrane helix</keyword>
<comment type="caution">
    <text evidence="7">The sequence shown here is derived from an EMBL/GenBank/DDBJ whole genome shotgun (WGS) entry which is preliminary data.</text>
</comment>
<dbReference type="GO" id="GO:0055085">
    <property type="term" value="P:transmembrane transport"/>
    <property type="evidence" value="ECO:0007669"/>
    <property type="project" value="TreeGrafter"/>
</dbReference>
<protein>
    <submittedName>
        <fullName evidence="7">AI-2E family transporter</fullName>
    </submittedName>
</protein>
<evidence type="ECO:0000256" key="4">
    <source>
        <dbReference type="ARBA" id="ARBA00022989"/>
    </source>
</evidence>
<dbReference type="EMBL" id="DSEC01000086">
    <property type="protein sequence ID" value="HER43062.1"/>
    <property type="molecule type" value="Genomic_DNA"/>
</dbReference>
<feature type="non-terminal residue" evidence="7">
    <location>
        <position position="1"/>
    </location>
</feature>
<dbReference type="PANTHER" id="PTHR21716">
    <property type="entry name" value="TRANSMEMBRANE PROTEIN"/>
    <property type="match status" value="1"/>
</dbReference>
<dbReference type="AlphaFoldDB" id="A0A7V2ATP1"/>
<feature type="transmembrane region" description="Helical" evidence="6">
    <location>
        <begin position="40"/>
        <end position="59"/>
    </location>
</feature>
<dbReference type="GO" id="GO:0016020">
    <property type="term" value="C:membrane"/>
    <property type="evidence" value="ECO:0007669"/>
    <property type="project" value="UniProtKB-SubCell"/>
</dbReference>
<comment type="subcellular location">
    <subcellularLocation>
        <location evidence="1">Membrane</location>
        <topology evidence="1">Multi-pass membrane protein</topology>
    </subcellularLocation>
</comment>
<organism evidence="7">
    <name type="scientific">Eiseniibacteriota bacterium</name>
    <dbReference type="NCBI Taxonomy" id="2212470"/>
    <lineage>
        <taxon>Bacteria</taxon>
        <taxon>Candidatus Eiseniibacteriota</taxon>
    </lineage>
</organism>
<dbReference type="PANTHER" id="PTHR21716:SF64">
    <property type="entry name" value="AI-2 TRANSPORT PROTEIN TQSA"/>
    <property type="match status" value="1"/>
</dbReference>
<keyword evidence="5 6" id="KW-0472">Membrane</keyword>
<evidence type="ECO:0000256" key="3">
    <source>
        <dbReference type="ARBA" id="ARBA00022692"/>
    </source>
</evidence>
<feature type="transmembrane region" description="Helical" evidence="6">
    <location>
        <begin position="104"/>
        <end position="129"/>
    </location>
</feature>
<accession>A0A7V2ATP1</accession>
<comment type="similarity">
    <text evidence="2">Belongs to the autoinducer-2 exporter (AI-2E) (TC 2.A.86) family.</text>
</comment>
<dbReference type="Proteomes" id="UP000886069">
    <property type="component" value="Unassembled WGS sequence"/>
</dbReference>
<reference evidence="7" key="1">
    <citation type="journal article" date="2020" name="mSystems">
        <title>Genome- and Community-Level Interaction Insights into Carbon Utilization and Element Cycling Functions of Hydrothermarchaeota in Hydrothermal Sediment.</title>
        <authorList>
            <person name="Zhou Z."/>
            <person name="Liu Y."/>
            <person name="Xu W."/>
            <person name="Pan J."/>
            <person name="Luo Z.H."/>
            <person name="Li M."/>
        </authorList>
    </citation>
    <scope>NUCLEOTIDE SEQUENCE [LARGE SCALE GENOMIC DNA]</scope>
    <source>
        <strain evidence="7">SpSt-1233</strain>
    </source>
</reference>
<evidence type="ECO:0000256" key="1">
    <source>
        <dbReference type="ARBA" id="ARBA00004141"/>
    </source>
</evidence>
<dbReference type="InterPro" id="IPR002549">
    <property type="entry name" value="AI-2E-like"/>
</dbReference>
<evidence type="ECO:0000256" key="6">
    <source>
        <dbReference type="SAM" id="Phobius"/>
    </source>
</evidence>
<sequence>HIAVRTLLSLVSGLATGLWLWAAGVELAFVWGLLTFLLNYIPSIGSIASAAAPAVFALVQLGPGRALIALAGMLVIEQIVAGIIEPRMQGRAVRLSPFVVLLSLIFWGWVWGIFGMLLSVPLTVTFVVVCSEVESLHWVADIMGSGGGD</sequence>
<dbReference type="Pfam" id="PF01594">
    <property type="entry name" value="AI-2E_transport"/>
    <property type="match status" value="1"/>
</dbReference>